<name>A0ABD1ESP4_HYPHA</name>
<protein>
    <recommendedName>
        <fullName evidence="7">Large ribosomal subunit protein mL45</fullName>
    </recommendedName>
    <alternativeName>
        <fullName evidence="8">39S ribosomal protein L45, mitochondrial</fullName>
    </alternativeName>
</protein>
<dbReference type="InterPro" id="IPR032710">
    <property type="entry name" value="NTF2-like_dom_sf"/>
</dbReference>
<keyword evidence="3" id="KW-0689">Ribosomal protein</keyword>
<feature type="region of interest" description="Disordered" evidence="9">
    <location>
        <begin position="312"/>
        <end position="331"/>
    </location>
</feature>
<keyword evidence="12" id="KW-1185">Reference proteome</keyword>
<dbReference type="SUPFAM" id="SSF54427">
    <property type="entry name" value="NTF2-like"/>
    <property type="match status" value="1"/>
</dbReference>
<keyword evidence="5" id="KW-0687">Ribonucleoprotein</keyword>
<evidence type="ECO:0000313" key="11">
    <source>
        <dbReference type="EMBL" id="KAL1501797.1"/>
    </source>
</evidence>
<organism evidence="11 12">
    <name type="scientific">Hypothenemus hampei</name>
    <name type="common">Coffee berry borer</name>
    <dbReference type="NCBI Taxonomy" id="57062"/>
    <lineage>
        <taxon>Eukaryota</taxon>
        <taxon>Metazoa</taxon>
        <taxon>Ecdysozoa</taxon>
        <taxon>Arthropoda</taxon>
        <taxon>Hexapoda</taxon>
        <taxon>Insecta</taxon>
        <taxon>Pterygota</taxon>
        <taxon>Neoptera</taxon>
        <taxon>Endopterygota</taxon>
        <taxon>Coleoptera</taxon>
        <taxon>Polyphaga</taxon>
        <taxon>Cucujiformia</taxon>
        <taxon>Curculionidae</taxon>
        <taxon>Scolytinae</taxon>
        <taxon>Hypothenemus</taxon>
    </lineage>
</organism>
<dbReference type="PANTHER" id="PTHR28554">
    <property type="entry name" value="39S RIBOSOMAL PROTEIN L45, MITOCHONDRIAL"/>
    <property type="match status" value="1"/>
</dbReference>
<evidence type="ECO:0000256" key="7">
    <source>
        <dbReference type="ARBA" id="ARBA00039448"/>
    </source>
</evidence>
<dbReference type="Pfam" id="PF04280">
    <property type="entry name" value="Tim44"/>
    <property type="match status" value="1"/>
</dbReference>
<dbReference type="InterPro" id="IPR007379">
    <property type="entry name" value="Tim44-like_dom"/>
</dbReference>
<dbReference type="GO" id="GO:0005739">
    <property type="term" value="C:mitochondrion"/>
    <property type="evidence" value="ECO:0007669"/>
    <property type="project" value="UniProtKB-SubCell"/>
</dbReference>
<keyword evidence="2" id="KW-0809">Transit peptide</keyword>
<dbReference type="FunFam" id="3.10.450.240:FF:000003">
    <property type="entry name" value="39S ribosomal protein L45, mitochondrial"/>
    <property type="match status" value="1"/>
</dbReference>
<evidence type="ECO:0000313" key="12">
    <source>
        <dbReference type="Proteomes" id="UP001566132"/>
    </source>
</evidence>
<dbReference type="Proteomes" id="UP001566132">
    <property type="component" value="Unassembled WGS sequence"/>
</dbReference>
<feature type="compositionally biased region" description="Basic and acidic residues" evidence="9">
    <location>
        <begin position="315"/>
        <end position="331"/>
    </location>
</feature>
<dbReference type="InterPro" id="IPR051975">
    <property type="entry name" value="mtLSU_mL45"/>
</dbReference>
<evidence type="ECO:0000256" key="5">
    <source>
        <dbReference type="ARBA" id="ARBA00023274"/>
    </source>
</evidence>
<comment type="similarity">
    <text evidence="6">Belongs to the mitochondrion-specific ribosomal protein mL45 family.</text>
</comment>
<dbReference type="SMART" id="SM00978">
    <property type="entry name" value="Tim44"/>
    <property type="match status" value="1"/>
</dbReference>
<evidence type="ECO:0000256" key="1">
    <source>
        <dbReference type="ARBA" id="ARBA00004173"/>
    </source>
</evidence>
<evidence type="ECO:0000256" key="3">
    <source>
        <dbReference type="ARBA" id="ARBA00022980"/>
    </source>
</evidence>
<dbReference type="Gene3D" id="3.10.450.240">
    <property type="match status" value="1"/>
</dbReference>
<evidence type="ECO:0000256" key="6">
    <source>
        <dbReference type="ARBA" id="ARBA00038073"/>
    </source>
</evidence>
<comment type="caution">
    <text evidence="11">The sequence shown here is derived from an EMBL/GenBank/DDBJ whole genome shotgun (WGS) entry which is preliminary data.</text>
</comment>
<evidence type="ECO:0000256" key="9">
    <source>
        <dbReference type="SAM" id="MobiDB-lite"/>
    </source>
</evidence>
<accession>A0ABD1ESP4</accession>
<gene>
    <name evidence="11" type="ORF">ABEB36_007056</name>
</gene>
<dbReference type="GO" id="GO:0005840">
    <property type="term" value="C:ribosome"/>
    <property type="evidence" value="ECO:0007669"/>
    <property type="project" value="UniProtKB-KW"/>
</dbReference>
<dbReference type="AlphaFoldDB" id="A0ABD1ESP4"/>
<keyword evidence="4" id="KW-0496">Mitochondrion</keyword>
<evidence type="ECO:0000256" key="4">
    <source>
        <dbReference type="ARBA" id="ARBA00023128"/>
    </source>
</evidence>
<dbReference type="GO" id="GO:1990904">
    <property type="term" value="C:ribonucleoprotein complex"/>
    <property type="evidence" value="ECO:0007669"/>
    <property type="project" value="UniProtKB-KW"/>
</dbReference>
<sequence length="331" mass="38990">MAFRGVSIKSHHRLLYEKMCGFLIGNSPALTINNQTVRHRRTKHWDPKWKTLRRLKVIKVDLPNFREKFDELSEEEVRSRLKQSGVLPTRPWQEHPFSITSTGQIFEAYVPPEGDGKVSPITVQGAKQSLQFLEKKTKTMLTVRKIRQFEEEFDGPQFCKEATNIYIKVHELMAKKELDNLTDYVTERVYPEVIHNIDNKTLNWKYLKDVELPRIVHARHTNVVTNDNIFAQVTVRFHTQQILAVYDRFGRLMHGSEILAKDVLEYVVFEKHLSNQYGVWRIHDKIIPTWLPPREPLRRTFRKIVEPEVDSTVVPHEEENVEKDTSKELSK</sequence>
<feature type="domain" description="Tim44-like" evidence="10">
    <location>
        <begin position="139"/>
        <end position="287"/>
    </location>
</feature>
<comment type="subcellular location">
    <subcellularLocation>
        <location evidence="1">Mitochondrion</location>
    </subcellularLocation>
</comment>
<proteinExistence type="inferred from homology"/>
<evidence type="ECO:0000256" key="2">
    <source>
        <dbReference type="ARBA" id="ARBA00022946"/>
    </source>
</evidence>
<evidence type="ECO:0000259" key="10">
    <source>
        <dbReference type="SMART" id="SM00978"/>
    </source>
</evidence>
<dbReference type="EMBL" id="JBDJPC010000005">
    <property type="protein sequence ID" value="KAL1501797.1"/>
    <property type="molecule type" value="Genomic_DNA"/>
</dbReference>
<evidence type="ECO:0000256" key="8">
    <source>
        <dbReference type="ARBA" id="ARBA00043031"/>
    </source>
</evidence>
<reference evidence="11 12" key="1">
    <citation type="submission" date="2024-05" db="EMBL/GenBank/DDBJ databases">
        <title>Genetic variation in Jamaican populations of the coffee berry borer (Hypothenemus hampei).</title>
        <authorList>
            <person name="Errbii M."/>
            <person name="Myrie A."/>
        </authorList>
    </citation>
    <scope>NUCLEOTIDE SEQUENCE [LARGE SCALE GENOMIC DNA]</scope>
    <source>
        <strain evidence="11">JA-Hopewell-2020-01-JO</strain>
        <tissue evidence="11">Whole body</tissue>
    </source>
</reference>
<dbReference type="PANTHER" id="PTHR28554:SF1">
    <property type="entry name" value="LARGE RIBOSOMAL SUBUNIT PROTEIN ML45"/>
    <property type="match status" value="1"/>
</dbReference>